<dbReference type="AlphaFoldDB" id="A0AAD7DMJ6"/>
<feature type="compositionally biased region" description="Low complexity" evidence="1">
    <location>
        <begin position="10"/>
        <end position="23"/>
    </location>
</feature>
<feature type="region of interest" description="Disordered" evidence="1">
    <location>
        <begin position="138"/>
        <end position="169"/>
    </location>
</feature>
<reference evidence="2" key="1">
    <citation type="submission" date="2023-03" db="EMBL/GenBank/DDBJ databases">
        <title>Massive genome expansion in bonnet fungi (Mycena s.s.) driven by repeated elements and novel gene families across ecological guilds.</title>
        <authorList>
            <consortium name="Lawrence Berkeley National Laboratory"/>
            <person name="Harder C.B."/>
            <person name="Miyauchi S."/>
            <person name="Viragh M."/>
            <person name="Kuo A."/>
            <person name="Thoen E."/>
            <person name="Andreopoulos B."/>
            <person name="Lu D."/>
            <person name="Skrede I."/>
            <person name="Drula E."/>
            <person name="Henrissat B."/>
            <person name="Morin E."/>
            <person name="Kohler A."/>
            <person name="Barry K."/>
            <person name="LaButti K."/>
            <person name="Morin E."/>
            <person name="Salamov A."/>
            <person name="Lipzen A."/>
            <person name="Mereny Z."/>
            <person name="Hegedus B."/>
            <person name="Baldrian P."/>
            <person name="Stursova M."/>
            <person name="Weitz H."/>
            <person name="Taylor A."/>
            <person name="Grigoriev I.V."/>
            <person name="Nagy L.G."/>
            <person name="Martin F."/>
            <person name="Kauserud H."/>
        </authorList>
    </citation>
    <scope>NUCLEOTIDE SEQUENCE</scope>
    <source>
        <strain evidence="2">CBHHK182m</strain>
    </source>
</reference>
<name>A0AAD7DMJ6_9AGAR</name>
<keyword evidence="4" id="KW-1185">Reference proteome</keyword>
<sequence length="250" mass="27987">MACTSARTIARATPTRPSPSSLPRNRHSHQESVAPVRTYKQRQGACTRPLETPRIPATGCMLVPPTPAYRRRIGGEVMYRITAPAPGGRCAAQTSRDEQDDDPDVASPPRDALGRKEECITLVVHRFKQKRCLEGGGHERGGWSATRGARRGERDEGSATRGEKRGEEENERWEMALYEKTHQRSNRSWPCISFVVSQRRSRFLRLSETTFCTLFPSGGSHIPGFAACCSRSSRRKHRGQLFIGKPEGRE</sequence>
<feature type="compositionally biased region" description="Basic and acidic residues" evidence="1">
    <location>
        <begin position="150"/>
        <end position="169"/>
    </location>
</feature>
<feature type="region of interest" description="Disordered" evidence="1">
    <location>
        <begin position="1"/>
        <end position="53"/>
    </location>
</feature>
<dbReference type="EMBL" id="JARKIB010000660">
    <property type="protein sequence ID" value="KAJ7695308.1"/>
    <property type="molecule type" value="Genomic_DNA"/>
</dbReference>
<protein>
    <submittedName>
        <fullName evidence="2">Uncharacterized protein</fullName>
    </submittedName>
</protein>
<feature type="region of interest" description="Disordered" evidence="1">
    <location>
        <begin position="85"/>
        <end position="113"/>
    </location>
</feature>
<evidence type="ECO:0000313" key="4">
    <source>
        <dbReference type="Proteomes" id="UP001215598"/>
    </source>
</evidence>
<evidence type="ECO:0000256" key="1">
    <source>
        <dbReference type="SAM" id="MobiDB-lite"/>
    </source>
</evidence>
<evidence type="ECO:0000313" key="3">
    <source>
        <dbReference type="EMBL" id="KAJ7744921.1"/>
    </source>
</evidence>
<comment type="caution">
    <text evidence="2">The sequence shown here is derived from an EMBL/GenBank/DDBJ whole genome shotgun (WGS) entry which is preliminary data.</text>
</comment>
<organism evidence="2 4">
    <name type="scientific">Mycena metata</name>
    <dbReference type="NCBI Taxonomy" id="1033252"/>
    <lineage>
        <taxon>Eukaryota</taxon>
        <taxon>Fungi</taxon>
        <taxon>Dikarya</taxon>
        <taxon>Basidiomycota</taxon>
        <taxon>Agaricomycotina</taxon>
        <taxon>Agaricomycetes</taxon>
        <taxon>Agaricomycetidae</taxon>
        <taxon>Agaricales</taxon>
        <taxon>Marasmiineae</taxon>
        <taxon>Mycenaceae</taxon>
        <taxon>Mycena</taxon>
    </lineage>
</organism>
<evidence type="ECO:0000313" key="2">
    <source>
        <dbReference type="EMBL" id="KAJ7695308.1"/>
    </source>
</evidence>
<proteinExistence type="predicted"/>
<dbReference type="Proteomes" id="UP001215598">
    <property type="component" value="Unassembled WGS sequence"/>
</dbReference>
<gene>
    <name evidence="3" type="ORF">B0H16DRAFT_1559469</name>
    <name evidence="2" type="ORF">B0H16DRAFT_1649248</name>
</gene>
<accession>A0AAD7DMJ6</accession>
<dbReference type="EMBL" id="JARKIB010000085">
    <property type="protein sequence ID" value="KAJ7744921.1"/>
    <property type="molecule type" value="Genomic_DNA"/>
</dbReference>